<dbReference type="EC" id="1.1.1.23" evidence="6"/>
<dbReference type="InterPro" id="IPR016161">
    <property type="entry name" value="Ald_DH/histidinol_DH"/>
</dbReference>
<dbReference type="PROSITE" id="PS00611">
    <property type="entry name" value="HISOL_DEHYDROGENASE"/>
    <property type="match status" value="1"/>
</dbReference>
<comment type="similarity">
    <text evidence="2">Belongs to the histidinol dehydrogenase family.</text>
</comment>
<evidence type="ECO:0000256" key="1">
    <source>
        <dbReference type="ARBA" id="ARBA00001947"/>
    </source>
</evidence>
<dbReference type="FunFam" id="3.40.50.1980:FF:000001">
    <property type="entry name" value="Histidinol dehydrogenase"/>
    <property type="match status" value="1"/>
</dbReference>
<keyword evidence="4" id="KW-0862">Zinc</keyword>
<dbReference type="Gene3D" id="1.20.5.1300">
    <property type="match status" value="1"/>
</dbReference>
<evidence type="ECO:0000256" key="3">
    <source>
        <dbReference type="ARBA" id="ARBA00022723"/>
    </source>
</evidence>
<dbReference type="FunFam" id="3.40.50.1980:FF:000026">
    <property type="entry name" value="Histidinol dehydrogenase"/>
    <property type="match status" value="1"/>
</dbReference>
<dbReference type="GO" id="GO:0046872">
    <property type="term" value="F:metal ion binding"/>
    <property type="evidence" value="ECO:0007669"/>
    <property type="project" value="UniProtKB-KW"/>
</dbReference>
<dbReference type="InterPro" id="IPR022695">
    <property type="entry name" value="Histidinol_DH_monofunct"/>
</dbReference>
<dbReference type="PRINTS" id="PR00083">
    <property type="entry name" value="HOLDHDRGNASE"/>
</dbReference>
<comment type="cofactor">
    <cofactor evidence="1">
        <name>Zn(2+)</name>
        <dbReference type="ChEBI" id="CHEBI:29105"/>
    </cofactor>
</comment>
<dbReference type="PIRSF" id="PIRSF000099">
    <property type="entry name" value="Histidinol_dh"/>
    <property type="match status" value="1"/>
</dbReference>
<sequence length="431" mass="46743">MEKKREMRIIRNEEELESFLLLLKERAGGVSEEIASSVSGIVSDVRVRGDRAVREYTGRFDGLETENLRIGLREIKAIAGKADPEGVEALKMAAGRIRGFHLRQKEESWSYREGGAMLGQIIRPIQRVGVYVPGGKASYPSTVLMNVIPAQVAGVRELALCVPTPRGEANPYVMAAISLLGVREVYRVGGAQAIAAMACGTETIRKVDKIVGPGNIYVATAKRMVFGEVDIDMIAGPSEVLIIADRTAPPEFVASDLLSQAEHDELASSVLVTSSERLALRVSEEVRIQLKDLGRREIAEASLRNFGAIIVTGTLGRAVRLANLIAPEHLEIMTEKPEKLLPQIQNAGAIFLGKWTPEALGDYAAGPNHTLPTGGTSRFFSPLGVYDFVKRSSLLSFSKQSFQRLSSVVETLSELEGLEAHGKAVKVRKGG</sequence>
<dbReference type="SUPFAM" id="SSF53720">
    <property type="entry name" value="ALDH-like"/>
    <property type="match status" value="1"/>
</dbReference>
<evidence type="ECO:0000256" key="2">
    <source>
        <dbReference type="ARBA" id="ARBA00010178"/>
    </source>
</evidence>
<dbReference type="InterPro" id="IPR012131">
    <property type="entry name" value="Hstdl_DH"/>
</dbReference>
<name>A0A3B1D254_9ZZZZ</name>
<reference evidence="6" key="1">
    <citation type="submission" date="2018-06" db="EMBL/GenBank/DDBJ databases">
        <authorList>
            <person name="Zhirakovskaya E."/>
        </authorList>
    </citation>
    <scope>NUCLEOTIDE SEQUENCE</scope>
</reference>
<dbReference type="NCBIfam" id="TIGR00069">
    <property type="entry name" value="hisD"/>
    <property type="match status" value="1"/>
</dbReference>
<keyword evidence="3" id="KW-0479">Metal-binding</keyword>
<keyword evidence="5 6" id="KW-0560">Oxidoreductase</keyword>
<accession>A0A3B1D254</accession>
<evidence type="ECO:0000313" key="6">
    <source>
        <dbReference type="EMBL" id="VAX30274.1"/>
    </source>
</evidence>
<dbReference type="PANTHER" id="PTHR21256:SF2">
    <property type="entry name" value="HISTIDINE BIOSYNTHESIS TRIFUNCTIONAL PROTEIN"/>
    <property type="match status" value="1"/>
</dbReference>
<dbReference type="HAMAP" id="MF_01024">
    <property type="entry name" value="HisD"/>
    <property type="match status" value="1"/>
</dbReference>
<dbReference type="PANTHER" id="PTHR21256">
    <property type="entry name" value="HISTIDINOL DEHYDROGENASE HDH"/>
    <property type="match status" value="1"/>
</dbReference>
<dbReference type="Pfam" id="PF00815">
    <property type="entry name" value="Histidinol_dh"/>
    <property type="match status" value="1"/>
</dbReference>
<gene>
    <name evidence="6" type="ORF">MNBD_NITROSPIRAE03-1468</name>
</gene>
<dbReference type="InterPro" id="IPR001692">
    <property type="entry name" value="Histidinol_DH_CS"/>
</dbReference>
<dbReference type="GO" id="GO:0051287">
    <property type="term" value="F:NAD binding"/>
    <property type="evidence" value="ECO:0007669"/>
    <property type="project" value="InterPro"/>
</dbReference>
<dbReference type="CDD" id="cd06572">
    <property type="entry name" value="Histidinol_dh"/>
    <property type="match status" value="1"/>
</dbReference>
<dbReference type="GO" id="GO:0004399">
    <property type="term" value="F:histidinol dehydrogenase activity"/>
    <property type="evidence" value="ECO:0007669"/>
    <property type="project" value="UniProtKB-EC"/>
</dbReference>
<dbReference type="EMBL" id="UOGI01000071">
    <property type="protein sequence ID" value="VAX30274.1"/>
    <property type="molecule type" value="Genomic_DNA"/>
</dbReference>
<evidence type="ECO:0000256" key="4">
    <source>
        <dbReference type="ARBA" id="ARBA00022833"/>
    </source>
</evidence>
<proteinExistence type="inferred from homology"/>
<organism evidence="6">
    <name type="scientific">hydrothermal vent metagenome</name>
    <dbReference type="NCBI Taxonomy" id="652676"/>
    <lineage>
        <taxon>unclassified sequences</taxon>
        <taxon>metagenomes</taxon>
        <taxon>ecological metagenomes</taxon>
    </lineage>
</organism>
<dbReference type="Gene3D" id="3.40.50.1980">
    <property type="entry name" value="Nitrogenase molybdenum iron protein domain"/>
    <property type="match status" value="2"/>
</dbReference>
<dbReference type="AlphaFoldDB" id="A0A3B1D254"/>
<dbReference type="GO" id="GO:0005829">
    <property type="term" value="C:cytosol"/>
    <property type="evidence" value="ECO:0007669"/>
    <property type="project" value="TreeGrafter"/>
</dbReference>
<evidence type="ECO:0000256" key="5">
    <source>
        <dbReference type="ARBA" id="ARBA00023002"/>
    </source>
</evidence>
<protein>
    <submittedName>
        <fullName evidence="6">Histidinol dehydrogenase</fullName>
        <ecNumber evidence="6">1.1.1.23</ecNumber>
    </submittedName>
</protein>
<dbReference type="GO" id="GO:0000105">
    <property type="term" value="P:L-histidine biosynthetic process"/>
    <property type="evidence" value="ECO:0007669"/>
    <property type="project" value="InterPro"/>
</dbReference>